<protein>
    <recommendedName>
        <fullName evidence="4">DUF2651 domain-containing protein</fullName>
    </recommendedName>
</protein>
<feature type="transmembrane region" description="Helical" evidence="1">
    <location>
        <begin position="67"/>
        <end position="85"/>
    </location>
</feature>
<evidence type="ECO:0000313" key="3">
    <source>
        <dbReference type="Proteomes" id="UP001364764"/>
    </source>
</evidence>
<evidence type="ECO:0000313" key="2">
    <source>
        <dbReference type="EMBL" id="WWP21521.1"/>
    </source>
</evidence>
<keyword evidence="1" id="KW-1133">Transmembrane helix</keyword>
<dbReference type="Proteomes" id="UP001364764">
    <property type="component" value="Chromosome"/>
</dbReference>
<evidence type="ECO:0008006" key="4">
    <source>
        <dbReference type="Google" id="ProtNLM"/>
    </source>
</evidence>
<feature type="transmembrane region" description="Helical" evidence="1">
    <location>
        <begin position="12"/>
        <end position="33"/>
    </location>
</feature>
<dbReference type="GeneID" id="93474769"/>
<keyword evidence="1" id="KW-0812">Transmembrane</keyword>
<keyword evidence="1" id="KW-0472">Membrane</keyword>
<reference evidence="2 3" key="1">
    <citation type="submission" date="2024-02" db="EMBL/GenBank/DDBJ databases">
        <title>Complete sequences of two Paenibacillus sp. strains and one Lysinibacillus strain isolated from the environment on STAA medium highlight biotechnological potential.</title>
        <authorList>
            <person name="Attere S.A."/>
            <person name="Piche L.C."/>
            <person name="Intertaglia L."/>
            <person name="Lami R."/>
            <person name="Charette S.J."/>
            <person name="Vincent A.T."/>
        </authorList>
    </citation>
    <scope>NUCLEOTIDE SEQUENCE [LARGE SCALE GENOMIC DNA]</scope>
    <source>
        <strain evidence="2 3">Y5S-7</strain>
    </source>
</reference>
<evidence type="ECO:0000256" key="1">
    <source>
        <dbReference type="SAM" id="Phobius"/>
    </source>
</evidence>
<accession>A0ABD8AVC7</accession>
<name>A0ABD8AVC7_PAEAM</name>
<proteinExistence type="predicted"/>
<sequence length="93" mass="10808">MIYWWFDHMNPLFAVLVLCPIIAVMLGVCSYFANWFRLWVALVISFMLPLLYIASDLSTWGSNIGAWFIYGAGYILLTWIVHRLLRAIVGYKT</sequence>
<organism evidence="2 3">
    <name type="scientific">Paenibacillus amylolyticus</name>
    <dbReference type="NCBI Taxonomy" id="1451"/>
    <lineage>
        <taxon>Bacteria</taxon>
        <taxon>Bacillati</taxon>
        <taxon>Bacillota</taxon>
        <taxon>Bacilli</taxon>
        <taxon>Bacillales</taxon>
        <taxon>Paenibacillaceae</taxon>
        <taxon>Paenibacillus</taxon>
    </lineage>
</organism>
<dbReference type="EMBL" id="CP145892">
    <property type="protein sequence ID" value="WWP21521.1"/>
    <property type="molecule type" value="Genomic_DNA"/>
</dbReference>
<dbReference type="RefSeq" id="WP_036606188.1">
    <property type="nucleotide sequence ID" value="NZ_CP145892.1"/>
</dbReference>
<dbReference type="AlphaFoldDB" id="A0ABD8AVC7"/>
<feature type="transmembrane region" description="Helical" evidence="1">
    <location>
        <begin position="38"/>
        <end position="55"/>
    </location>
</feature>
<gene>
    <name evidence="2" type="ORF">V6668_04850</name>
</gene>